<gene>
    <name evidence="3" type="ORF">OCTVUL_1B004745</name>
</gene>
<dbReference type="AlphaFoldDB" id="A0AA36F575"/>
<dbReference type="EMBL" id="OX597818">
    <property type="protein sequence ID" value="CAI9722813.1"/>
    <property type="molecule type" value="Genomic_DNA"/>
</dbReference>
<evidence type="ECO:0000313" key="4">
    <source>
        <dbReference type="Proteomes" id="UP001162480"/>
    </source>
</evidence>
<keyword evidence="1" id="KW-0175">Coiled coil</keyword>
<evidence type="ECO:0000256" key="1">
    <source>
        <dbReference type="SAM" id="Coils"/>
    </source>
</evidence>
<evidence type="ECO:0000313" key="3">
    <source>
        <dbReference type="EMBL" id="CAI9722813.1"/>
    </source>
</evidence>
<keyword evidence="4" id="KW-1185">Reference proteome</keyword>
<organism evidence="3 4">
    <name type="scientific">Octopus vulgaris</name>
    <name type="common">Common octopus</name>
    <dbReference type="NCBI Taxonomy" id="6645"/>
    <lineage>
        <taxon>Eukaryota</taxon>
        <taxon>Metazoa</taxon>
        <taxon>Spiralia</taxon>
        <taxon>Lophotrochozoa</taxon>
        <taxon>Mollusca</taxon>
        <taxon>Cephalopoda</taxon>
        <taxon>Coleoidea</taxon>
        <taxon>Octopodiformes</taxon>
        <taxon>Octopoda</taxon>
        <taxon>Incirrata</taxon>
        <taxon>Octopodidae</taxon>
        <taxon>Octopus</taxon>
    </lineage>
</organism>
<evidence type="ECO:0000256" key="2">
    <source>
        <dbReference type="SAM" id="MobiDB-lite"/>
    </source>
</evidence>
<protein>
    <submittedName>
        <fullName evidence="3">Uncharacterized protein</fullName>
    </submittedName>
</protein>
<proteinExistence type="predicted"/>
<feature type="region of interest" description="Disordered" evidence="2">
    <location>
        <begin position="1"/>
        <end position="45"/>
    </location>
</feature>
<sequence length="85" mass="9863">MVGVEDREVRVESREKSRQEEQGNSDGAVKDEEQEHYTVNPDTVMGEHAGEMNQLDNELLEIQRRLSDLMNAPEEKNLDEYEEGR</sequence>
<dbReference type="Proteomes" id="UP001162480">
    <property type="component" value="Chromosome 5"/>
</dbReference>
<reference evidence="3" key="1">
    <citation type="submission" date="2023-08" db="EMBL/GenBank/DDBJ databases">
        <authorList>
            <person name="Alioto T."/>
            <person name="Alioto T."/>
            <person name="Gomez Garrido J."/>
        </authorList>
    </citation>
    <scope>NUCLEOTIDE SEQUENCE</scope>
</reference>
<feature type="compositionally biased region" description="Basic and acidic residues" evidence="2">
    <location>
        <begin position="1"/>
        <end position="21"/>
    </location>
</feature>
<name>A0AA36F575_OCTVU</name>
<accession>A0AA36F575</accession>
<feature type="coiled-coil region" evidence="1">
    <location>
        <begin position="45"/>
        <end position="72"/>
    </location>
</feature>